<dbReference type="PANTHER" id="PTHR47197:SF3">
    <property type="entry name" value="DIHYDRO-HEME D1 DEHYDROGENASE"/>
    <property type="match status" value="1"/>
</dbReference>
<sequence>MKNITTSFVLVFFFNLIAAAQGTLLVGNKEDNTLSFIELKQYKVVATIPVGAGPHEVAVSPSGKMAAVANYGNRAGAGKSVSVIDVAGKEVVKTIDLGEYLRPHGMEFINEEELLVTSEANKVLLRVNIRSGAVSEVAKTDQLTTHMVTYSAADQRAYTSNINSGTVSVIDVKNNALIRHIQLKPGVEGLHVSPDGKELWVANQKENTNTVIDTRTFETMHVFPAQPVAYRVGFLPNGKYAAVSNGGAGNVSIYDVPAKKWIKDIDLVTEPGKQPVPGGITASADSKWMFICTTGMNLVVVIDTKTWTVAQRIDTGRNPDGIYYSKVNVQ</sequence>
<organism evidence="4 5">
    <name type="scientific">Sediminibacterium roseum</name>
    <dbReference type="NCBI Taxonomy" id="1978412"/>
    <lineage>
        <taxon>Bacteria</taxon>
        <taxon>Pseudomonadati</taxon>
        <taxon>Bacteroidota</taxon>
        <taxon>Chitinophagia</taxon>
        <taxon>Chitinophagales</taxon>
        <taxon>Chitinophagaceae</taxon>
        <taxon>Sediminibacterium</taxon>
    </lineage>
</organism>
<evidence type="ECO:0000256" key="2">
    <source>
        <dbReference type="SAM" id="SignalP"/>
    </source>
</evidence>
<gene>
    <name evidence="4" type="ORF">GWC95_18110</name>
</gene>
<protein>
    <recommendedName>
        <fullName evidence="3">YNCE-like beta-propeller domain-containing protein</fullName>
    </recommendedName>
</protein>
<feature type="domain" description="YNCE-like beta-propeller" evidence="3">
    <location>
        <begin position="23"/>
        <end position="106"/>
    </location>
</feature>
<dbReference type="InterPro" id="IPR048433">
    <property type="entry name" value="YNCE-like_beta-prop"/>
</dbReference>
<comment type="caution">
    <text evidence="4">The sequence shown here is derived from an EMBL/GenBank/DDBJ whole genome shotgun (WGS) entry which is preliminary data.</text>
</comment>
<reference evidence="4 5" key="1">
    <citation type="submission" date="2020-01" db="EMBL/GenBank/DDBJ databases">
        <title>Genome analysis.</title>
        <authorList>
            <person name="Wu S."/>
            <person name="Wang G."/>
        </authorList>
    </citation>
    <scope>NUCLEOTIDE SEQUENCE [LARGE SCALE GENOMIC DNA]</scope>
    <source>
        <strain evidence="4 5">SYL130</strain>
    </source>
</reference>
<dbReference type="InterPro" id="IPR011964">
    <property type="entry name" value="YVTN_b-propeller_repeat"/>
</dbReference>
<dbReference type="SUPFAM" id="SSF51004">
    <property type="entry name" value="C-terminal (heme d1) domain of cytochrome cd1-nitrite reductase"/>
    <property type="match status" value="1"/>
</dbReference>
<evidence type="ECO:0000259" key="3">
    <source>
        <dbReference type="Pfam" id="PF21783"/>
    </source>
</evidence>
<dbReference type="InterPro" id="IPR015943">
    <property type="entry name" value="WD40/YVTN_repeat-like_dom_sf"/>
</dbReference>
<feature type="chain" id="PRO_5047229151" description="YNCE-like beta-propeller domain-containing protein" evidence="2">
    <location>
        <begin position="21"/>
        <end position="330"/>
    </location>
</feature>
<accession>A0ABW9ZZZ5</accession>
<evidence type="ECO:0000313" key="4">
    <source>
        <dbReference type="EMBL" id="NCI51844.1"/>
    </source>
</evidence>
<dbReference type="NCBIfam" id="TIGR02276">
    <property type="entry name" value="beta_rpt_yvtn"/>
    <property type="match status" value="1"/>
</dbReference>
<dbReference type="RefSeq" id="WP_161820111.1">
    <property type="nucleotide sequence ID" value="NZ_JAACJS010000015.1"/>
</dbReference>
<dbReference type="PANTHER" id="PTHR47197">
    <property type="entry name" value="PROTEIN NIRF"/>
    <property type="match status" value="1"/>
</dbReference>
<evidence type="ECO:0000313" key="5">
    <source>
        <dbReference type="Proteomes" id="UP000753802"/>
    </source>
</evidence>
<proteinExistence type="predicted"/>
<keyword evidence="5" id="KW-1185">Reference proteome</keyword>
<feature type="signal peptide" evidence="2">
    <location>
        <begin position="1"/>
        <end position="20"/>
    </location>
</feature>
<dbReference type="InterPro" id="IPR051200">
    <property type="entry name" value="Host-pathogen_enzymatic-act"/>
</dbReference>
<name>A0ABW9ZZZ5_9BACT</name>
<dbReference type="Gene3D" id="2.130.10.10">
    <property type="entry name" value="YVTN repeat-like/Quinoprotein amine dehydrogenase"/>
    <property type="match status" value="2"/>
</dbReference>
<dbReference type="InterPro" id="IPR011048">
    <property type="entry name" value="Haem_d1_sf"/>
</dbReference>
<dbReference type="Pfam" id="PF21783">
    <property type="entry name" value="YNCE"/>
    <property type="match status" value="1"/>
</dbReference>
<dbReference type="Proteomes" id="UP000753802">
    <property type="component" value="Unassembled WGS sequence"/>
</dbReference>
<keyword evidence="1 2" id="KW-0732">Signal</keyword>
<dbReference type="EMBL" id="JAACJS010000015">
    <property type="protein sequence ID" value="NCI51844.1"/>
    <property type="molecule type" value="Genomic_DNA"/>
</dbReference>
<evidence type="ECO:0000256" key="1">
    <source>
        <dbReference type="ARBA" id="ARBA00022729"/>
    </source>
</evidence>